<dbReference type="Proteomes" id="UP000046392">
    <property type="component" value="Unplaced"/>
</dbReference>
<accession>A0A0N5BYD7</accession>
<proteinExistence type="predicted"/>
<sequence>MDKEIKDNFYDESYDEVEDYKVLPIAKEKKSLCGGVECDFVPFTKHHKKFKEILGDVRINPTRVEEVSLHKTIIHFNK</sequence>
<keyword evidence="1" id="KW-1185">Reference proteome</keyword>
<evidence type="ECO:0000313" key="2">
    <source>
        <dbReference type="WBParaSite" id="SPAL_0001079800.1"/>
    </source>
</evidence>
<name>A0A0N5BYD7_STREA</name>
<dbReference type="WBParaSite" id="SPAL_0001079800.1">
    <property type="protein sequence ID" value="SPAL_0001079800.1"/>
    <property type="gene ID" value="SPAL_0001079800"/>
</dbReference>
<evidence type="ECO:0000313" key="1">
    <source>
        <dbReference type="Proteomes" id="UP000046392"/>
    </source>
</evidence>
<protein>
    <submittedName>
        <fullName evidence="2">Uncharacterized protein</fullName>
    </submittedName>
</protein>
<dbReference type="AlphaFoldDB" id="A0A0N5BYD7"/>
<reference evidence="2" key="1">
    <citation type="submission" date="2017-02" db="UniProtKB">
        <authorList>
            <consortium name="WormBaseParasite"/>
        </authorList>
    </citation>
    <scope>IDENTIFICATION</scope>
</reference>
<organism evidence="1 2">
    <name type="scientific">Strongyloides papillosus</name>
    <name type="common">Intestinal threadworm</name>
    <dbReference type="NCBI Taxonomy" id="174720"/>
    <lineage>
        <taxon>Eukaryota</taxon>
        <taxon>Metazoa</taxon>
        <taxon>Ecdysozoa</taxon>
        <taxon>Nematoda</taxon>
        <taxon>Chromadorea</taxon>
        <taxon>Rhabditida</taxon>
        <taxon>Tylenchina</taxon>
        <taxon>Panagrolaimomorpha</taxon>
        <taxon>Strongyloidoidea</taxon>
        <taxon>Strongyloididae</taxon>
        <taxon>Strongyloides</taxon>
    </lineage>
</organism>